<dbReference type="PANTHER" id="PTHR23245:SF36">
    <property type="entry name" value="TRNA (GUANINE(37)-N1)-METHYLTRANSFERASE"/>
    <property type="match status" value="1"/>
</dbReference>
<proteinExistence type="predicted"/>
<keyword evidence="1" id="KW-0963">Cytoplasm</keyword>
<dbReference type="Gene3D" id="3.40.50.150">
    <property type="entry name" value="Vaccinia Virus protein VP39"/>
    <property type="match status" value="1"/>
</dbReference>
<dbReference type="CDD" id="cd02440">
    <property type="entry name" value="AdoMet_MTases"/>
    <property type="match status" value="1"/>
</dbReference>
<dbReference type="GeneID" id="1458513"/>
<dbReference type="EMBL" id="DUJO01000051">
    <property type="protein sequence ID" value="HII74734.1"/>
    <property type="molecule type" value="Genomic_DNA"/>
</dbReference>
<dbReference type="SUPFAM" id="SSF53335">
    <property type="entry name" value="S-adenosyl-L-methionine-dependent methyltransferases"/>
    <property type="match status" value="1"/>
</dbReference>
<dbReference type="InterPro" id="IPR056743">
    <property type="entry name" value="TRM5-TYW2-like_MTfase"/>
</dbReference>
<dbReference type="AlphaFoldDB" id="A0A832WTV0"/>
<dbReference type="InterPro" id="IPR029063">
    <property type="entry name" value="SAM-dependent_MTases_sf"/>
</dbReference>
<feature type="domain" description="SAM-dependent methyltransferase TRM5/TYW2-type" evidence="6">
    <location>
        <begin position="15"/>
        <end position="255"/>
    </location>
</feature>
<reference evidence="7" key="1">
    <citation type="journal article" date="2020" name="bioRxiv">
        <title>A rank-normalized archaeal taxonomy based on genome phylogeny resolves widespread incomplete and uneven classifications.</title>
        <authorList>
            <person name="Rinke C."/>
            <person name="Chuvochina M."/>
            <person name="Mussig A.J."/>
            <person name="Chaumeil P.-A."/>
            <person name="Waite D.W."/>
            <person name="Whitman W.B."/>
            <person name="Parks D.H."/>
            <person name="Hugenholtz P."/>
        </authorList>
    </citation>
    <scope>NUCLEOTIDE SEQUENCE</scope>
    <source>
        <strain evidence="7">UBA8838</strain>
    </source>
</reference>
<dbReference type="GO" id="GO:0008175">
    <property type="term" value="F:tRNA methyltransferase activity"/>
    <property type="evidence" value="ECO:0007669"/>
    <property type="project" value="TreeGrafter"/>
</dbReference>
<evidence type="ECO:0000256" key="5">
    <source>
        <dbReference type="ARBA" id="ARBA00022694"/>
    </source>
</evidence>
<dbReference type="RefSeq" id="WP_052846368.1">
    <property type="nucleotide sequence ID" value="NZ_BAABQO010000007.1"/>
</dbReference>
<dbReference type="Pfam" id="PF02475">
    <property type="entry name" value="TRM5-TYW2_MTfase"/>
    <property type="match status" value="1"/>
</dbReference>
<dbReference type="Gene3D" id="3.30.300.110">
    <property type="entry name" value="Met-10+ protein-like domains"/>
    <property type="match status" value="1"/>
</dbReference>
<dbReference type="GO" id="GO:0005737">
    <property type="term" value="C:cytoplasm"/>
    <property type="evidence" value="ECO:0007669"/>
    <property type="project" value="TreeGrafter"/>
</dbReference>
<evidence type="ECO:0000256" key="3">
    <source>
        <dbReference type="ARBA" id="ARBA00022679"/>
    </source>
</evidence>
<evidence type="ECO:0000256" key="1">
    <source>
        <dbReference type="ARBA" id="ARBA00022490"/>
    </source>
</evidence>
<organism evidence="7 8">
    <name type="scientific">Sulfurisphaera tokodaii</name>
    <dbReference type="NCBI Taxonomy" id="111955"/>
    <lineage>
        <taxon>Archaea</taxon>
        <taxon>Thermoproteota</taxon>
        <taxon>Thermoprotei</taxon>
        <taxon>Sulfolobales</taxon>
        <taxon>Sulfolobaceae</taxon>
        <taxon>Sulfurisphaera</taxon>
    </lineage>
</organism>
<dbReference type="PROSITE" id="PS51684">
    <property type="entry name" value="SAM_MT_TRM5_TYW2"/>
    <property type="match status" value="1"/>
</dbReference>
<dbReference type="GO" id="GO:0002939">
    <property type="term" value="P:tRNA N1-guanine methylation"/>
    <property type="evidence" value="ECO:0007669"/>
    <property type="project" value="TreeGrafter"/>
</dbReference>
<protein>
    <submittedName>
        <fullName evidence="7">Class I SAM-dependent methyltransferase family protein</fullName>
    </submittedName>
</protein>
<dbReference type="Proteomes" id="UP000646844">
    <property type="component" value="Unassembled WGS sequence"/>
</dbReference>
<evidence type="ECO:0000313" key="7">
    <source>
        <dbReference type="EMBL" id="HII74734.1"/>
    </source>
</evidence>
<keyword evidence="2 7" id="KW-0489">Methyltransferase</keyword>
<evidence type="ECO:0000259" key="6">
    <source>
        <dbReference type="PROSITE" id="PS51684"/>
    </source>
</evidence>
<evidence type="ECO:0000256" key="4">
    <source>
        <dbReference type="ARBA" id="ARBA00022691"/>
    </source>
</evidence>
<dbReference type="NCBIfam" id="NF047729">
    <property type="entry name" value="tRNAMtaseTaw21"/>
    <property type="match status" value="1"/>
</dbReference>
<keyword evidence="3 7" id="KW-0808">Transferase</keyword>
<sequence>MIKDLVKELGLWKRVEIIGDIAVIGIPFDKTPEDVKPFAEELLRKLTYIKAVWGRYRDTHGDYRLSTLVHLAGEKRSETIYKEHGCKYFLDITKVFFSAKLSYEHLRIAKEVKSGEIIINMFAGYGPFSILSYILGKPKIVYSIDINPFAYYYMMVNIDLNKAYGVIPIYGNAFEKINYLPLADRIISPLPEKAEEAFKVAWDHVKSGGIIHLFTEVEGEDPLNKIKDMYPNVIFARIVRSVKPKVYHVVVDIRK</sequence>
<dbReference type="InterPro" id="IPR030382">
    <property type="entry name" value="MeTrfase_TRM5/TYW2"/>
</dbReference>
<gene>
    <name evidence="7" type="ORF">HA332_10255</name>
</gene>
<name>A0A832WTV0_9CREN</name>
<dbReference type="PANTHER" id="PTHR23245">
    <property type="entry name" value="TRNA METHYLTRANSFERASE"/>
    <property type="match status" value="1"/>
</dbReference>
<evidence type="ECO:0000313" key="8">
    <source>
        <dbReference type="Proteomes" id="UP000646844"/>
    </source>
</evidence>
<comment type="caution">
    <text evidence="7">The sequence shown here is derived from an EMBL/GenBank/DDBJ whole genome shotgun (WGS) entry which is preliminary data.</text>
</comment>
<keyword evidence="5" id="KW-0819">tRNA processing</keyword>
<evidence type="ECO:0000256" key="2">
    <source>
        <dbReference type="ARBA" id="ARBA00022603"/>
    </source>
</evidence>
<keyword evidence="4" id="KW-0949">S-adenosyl-L-methionine</keyword>
<accession>A0A832WTV0</accession>